<evidence type="ECO:0000256" key="3">
    <source>
        <dbReference type="ARBA" id="ARBA00022475"/>
    </source>
</evidence>
<dbReference type="InterPro" id="IPR006059">
    <property type="entry name" value="SBP"/>
</dbReference>
<evidence type="ECO:0000256" key="9">
    <source>
        <dbReference type="SAM" id="SignalP"/>
    </source>
</evidence>
<comment type="similarity">
    <text evidence="2">Belongs to the bacterial solute-binding protein 1 family.</text>
</comment>
<keyword evidence="6" id="KW-0564">Palmitate</keyword>
<keyword evidence="5" id="KW-0472">Membrane</keyword>
<evidence type="ECO:0000256" key="7">
    <source>
        <dbReference type="ARBA" id="ARBA00023288"/>
    </source>
</evidence>
<evidence type="ECO:0000256" key="6">
    <source>
        <dbReference type="ARBA" id="ARBA00023139"/>
    </source>
</evidence>
<dbReference type="OrthoDB" id="9812682at2"/>
<feature type="region of interest" description="Disordered" evidence="8">
    <location>
        <begin position="538"/>
        <end position="563"/>
    </location>
</feature>
<dbReference type="Pfam" id="PF01547">
    <property type="entry name" value="SBP_bac_1"/>
    <property type="match status" value="1"/>
</dbReference>
<evidence type="ECO:0000256" key="5">
    <source>
        <dbReference type="ARBA" id="ARBA00023136"/>
    </source>
</evidence>
<evidence type="ECO:0000313" key="10">
    <source>
        <dbReference type="EMBL" id="TDU22907.1"/>
    </source>
</evidence>
<dbReference type="GO" id="GO:0042597">
    <property type="term" value="C:periplasmic space"/>
    <property type="evidence" value="ECO:0007669"/>
    <property type="project" value="UniProtKB-SubCell"/>
</dbReference>
<keyword evidence="3" id="KW-1003">Cell membrane</keyword>
<gene>
    <name evidence="10" type="ORF">C8E00_103273</name>
</gene>
<evidence type="ECO:0000313" key="11">
    <source>
        <dbReference type="Proteomes" id="UP000295380"/>
    </source>
</evidence>
<evidence type="ECO:0000256" key="1">
    <source>
        <dbReference type="ARBA" id="ARBA00004418"/>
    </source>
</evidence>
<dbReference type="Gene3D" id="3.40.190.10">
    <property type="entry name" value="Periplasmic binding protein-like II"/>
    <property type="match status" value="2"/>
</dbReference>
<dbReference type="Proteomes" id="UP000295380">
    <property type="component" value="Unassembled WGS sequence"/>
</dbReference>
<dbReference type="PIRSF" id="PIRSF035859">
    <property type="entry name" value="ABC_tp_sb"/>
    <property type="match status" value="1"/>
</dbReference>
<evidence type="ECO:0000256" key="8">
    <source>
        <dbReference type="SAM" id="MobiDB-lite"/>
    </source>
</evidence>
<comment type="subcellular location">
    <subcellularLocation>
        <location evidence="1">Periplasm</location>
    </subcellularLocation>
</comment>
<feature type="chain" id="PRO_5020780930" evidence="9">
    <location>
        <begin position="25"/>
        <end position="580"/>
    </location>
</feature>
<dbReference type="PANTHER" id="PTHR43649:SF33">
    <property type="entry name" value="POLYGALACTURONAN_RHAMNOGALACTURONAN-BINDING PROTEIN YTCQ"/>
    <property type="match status" value="1"/>
</dbReference>
<dbReference type="InterPro" id="IPR050490">
    <property type="entry name" value="Bact_solute-bd_prot1"/>
</dbReference>
<keyword evidence="4 9" id="KW-0732">Signal</keyword>
<dbReference type="SUPFAM" id="SSF53850">
    <property type="entry name" value="Periplasmic binding protein-like II"/>
    <property type="match status" value="1"/>
</dbReference>
<dbReference type="RefSeq" id="WP_133696593.1">
    <property type="nucleotide sequence ID" value="NZ_SOBR01000003.1"/>
</dbReference>
<protein>
    <submittedName>
        <fullName evidence="10">Carbohydrate ABC transporter substrate-binding protein (CUT1 family)</fullName>
    </submittedName>
</protein>
<dbReference type="GO" id="GO:0022857">
    <property type="term" value="F:transmembrane transporter activity"/>
    <property type="evidence" value="ECO:0007669"/>
    <property type="project" value="InterPro"/>
</dbReference>
<keyword evidence="7" id="KW-0449">Lipoprotein</keyword>
<keyword evidence="11" id="KW-1185">Reference proteome</keyword>
<dbReference type="EMBL" id="SOBR01000003">
    <property type="protein sequence ID" value="TDU22907.1"/>
    <property type="molecule type" value="Genomic_DNA"/>
</dbReference>
<evidence type="ECO:0000256" key="2">
    <source>
        <dbReference type="ARBA" id="ARBA00008520"/>
    </source>
</evidence>
<feature type="signal peptide" evidence="9">
    <location>
        <begin position="1"/>
        <end position="24"/>
    </location>
</feature>
<accession>A0A4R7NQ17</accession>
<sequence length="580" mass="65023">MKAIRIRFSLLAAGVMLASGSVHADERDTRAIAEQLVDKHFQESTLTREQQIEELMWFAKAAEPFRGMEINTVAEGLTTHVYERDVLAKAFSKLTGINLTHNIIGEGDVVTNMQTQMQTGRNIYDGYVNDTDSIGTHIRYGDTVNISEAMKNEWADYTLPTLDLDDFMGLQYGTGPDGSLYQLPTQQFANLYWFRYDWFQREDLQKKFRDIYGYDLGVPTNWTAYEDIAEFFTEHVGEIDGHKVYGHMDYGRRDPSLGWRFHDSWLSMAGMGSPGVPFGNPVDDWGIRVNEQSQPVGASVSRGGATNSPASVFAVTKMVDWLKKYAPPEASGMTFSEAGPVPAQGNIAQQIFWYSAFTADMTGPDLPVTDEDGNPKWRMAPSPTGPYWEEGMKVGYQDVGAWTFFKSTPEDRRTAAWLFAQFTVSKTVSLEKLLAGLTPIRKSDIFSEKMTQMAPKLGGLVEFYRSPNAAKWTPSSTNVPDYPRMAPLWWENLSPAVSGDVAPKEALDNLAADLDNIMSRLARADVFDTYSPNLNEKRDPEYWLSQPGAPKPKLDNEMPQGTTVPYDELMKQWMAAGSSE</sequence>
<proteinExistence type="inferred from homology"/>
<reference evidence="10 11" key="1">
    <citation type="submission" date="2019-03" db="EMBL/GenBank/DDBJ databases">
        <title>Genomic Encyclopedia of Type Strains, Phase IV (KMG-IV): sequencing the most valuable type-strain genomes for metagenomic binning, comparative biology and taxonomic classification.</title>
        <authorList>
            <person name="Goeker M."/>
        </authorList>
    </citation>
    <scope>NUCLEOTIDE SEQUENCE [LARGE SCALE GENOMIC DNA]</scope>
    <source>
        <strain evidence="10 11">DSM 6770</strain>
    </source>
</reference>
<evidence type="ECO:0000256" key="4">
    <source>
        <dbReference type="ARBA" id="ARBA00022729"/>
    </source>
</evidence>
<organism evidence="10 11">
    <name type="scientific">Chromohalobacter marismortui</name>
    <dbReference type="NCBI Taxonomy" id="42055"/>
    <lineage>
        <taxon>Bacteria</taxon>
        <taxon>Pseudomonadati</taxon>
        <taxon>Pseudomonadota</taxon>
        <taxon>Gammaproteobacteria</taxon>
        <taxon>Oceanospirillales</taxon>
        <taxon>Halomonadaceae</taxon>
        <taxon>Chromohalobacter</taxon>
    </lineage>
</organism>
<name>A0A4R7NQ17_9GAMM</name>
<comment type="caution">
    <text evidence="10">The sequence shown here is derived from an EMBL/GenBank/DDBJ whole genome shotgun (WGS) entry which is preliminary data.</text>
</comment>
<dbReference type="PANTHER" id="PTHR43649">
    <property type="entry name" value="ARABINOSE-BINDING PROTEIN-RELATED"/>
    <property type="match status" value="1"/>
</dbReference>
<dbReference type="InterPro" id="IPR014597">
    <property type="entry name" value="ABC_tp_sb"/>
</dbReference>
<dbReference type="AlphaFoldDB" id="A0A4R7NQ17"/>